<gene>
    <name evidence="7" type="ORF">E0Y62_13025</name>
</gene>
<keyword evidence="4" id="KW-0862">Zinc</keyword>
<dbReference type="PANTHER" id="PTHR43462">
    <property type="entry name" value="ALANYL-TRNA EDITING PROTEIN"/>
    <property type="match status" value="1"/>
</dbReference>
<dbReference type="InterPro" id="IPR009000">
    <property type="entry name" value="Transl_B-barrel_sf"/>
</dbReference>
<comment type="subcellular location">
    <subcellularLocation>
        <location evidence="2">Cytoplasm</location>
    </subcellularLocation>
</comment>
<dbReference type="InterPro" id="IPR051335">
    <property type="entry name" value="Alanyl-tRNA_Editing_Enzymes"/>
</dbReference>
<dbReference type="PANTHER" id="PTHR43462:SF1">
    <property type="entry name" value="ALANYL-TRNA EDITING PROTEIN AARSD1"/>
    <property type="match status" value="1"/>
</dbReference>
<dbReference type="Gene3D" id="3.10.310.40">
    <property type="match status" value="1"/>
</dbReference>
<sequence>MYSLENKLYYQDPYIKSFRTHLKDQQKDEQGRVYAILEETAFYPTGGGQPHDTGTLNGIKVTDVEEINGEIRHYLAQPISEPGEITGEIDWERRFDHMQQHAGQHILSAAFEEQFGYATVSFHLGNEVLTIDLDIEELSDEQASEAEGLANRIILENRAIETKWVTMDELSSYRLRKELSVNENIRLVIIPDFDYNGCGGTHPHSTGEVRAIKILDWEKQRKKIRVHFVCGDRVLNQLHQKQKEIKRLTGILNAPAESLADTAKKLSEDKKMLEKSIEELKDELVAYEAKDLLANGKSSGNGLMISKQFNNRPIQEVQKLARFVTAQSEEAVVFFVNDAEEKLQFVCAKGKVPSPSMKEITNKLLLLINGKGGGNDLFAQGGGEALITAEQLFNQGLAYMDESLPS</sequence>
<dbReference type="SUPFAM" id="SSF55186">
    <property type="entry name" value="ThrRS/AlaRS common domain"/>
    <property type="match status" value="1"/>
</dbReference>
<keyword evidence="8" id="KW-1185">Reference proteome</keyword>
<evidence type="ECO:0000259" key="6">
    <source>
        <dbReference type="PROSITE" id="PS50860"/>
    </source>
</evidence>
<evidence type="ECO:0000256" key="4">
    <source>
        <dbReference type="ARBA" id="ARBA00022833"/>
    </source>
</evidence>
<accession>A0A4R1ATT5</accession>
<dbReference type="STRING" id="1742358.GCA_001439605_02735"/>
<evidence type="ECO:0000256" key="3">
    <source>
        <dbReference type="ARBA" id="ARBA00022723"/>
    </source>
</evidence>
<evidence type="ECO:0000313" key="8">
    <source>
        <dbReference type="Proteomes" id="UP000293846"/>
    </source>
</evidence>
<dbReference type="Gene3D" id="2.40.30.130">
    <property type="match status" value="1"/>
</dbReference>
<keyword evidence="5" id="KW-0175">Coiled coil</keyword>
<evidence type="ECO:0000256" key="1">
    <source>
        <dbReference type="ARBA" id="ARBA00001947"/>
    </source>
</evidence>
<dbReference type="Pfam" id="PF07973">
    <property type="entry name" value="tRNA_SAD"/>
    <property type="match status" value="1"/>
</dbReference>
<dbReference type="InterPro" id="IPR018163">
    <property type="entry name" value="Thr/Ala-tRNA-synth_IIc_edit"/>
</dbReference>
<name>A0A4R1ATT5_9BACI</name>
<evidence type="ECO:0000313" key="7">
    <source>
        <dbReference type="EMBL" id="TCJ03682.1"/>
    </source>
</evidence>
<comment type="cofactor">
    <cofactor evidence="1">
        <name>Zn(2+)</name>
        <dbReference type="ChEBI" id="CHEBI:29105"/>
    </cofactor>
</comment>
<protein>
    <submittedName>
        <fullName evidence="7">Alanyl-tRNA editing protein</fullName>
    </submittedName>
</protein>
<dbReference type="OrthoDB" id="9812949at2"/>
<reference evidence="7 8" key="1">
    <citation type="submission" date="2019-03" db="EMBL/GenBank/DDBJ databases">
        <authorList>
            <person name="Jensen L."/>
            <person name="Storgaard J."/>
            <person name="Sulaj E."/>
            <person name="Schramm A."/>
            <person name="Marshall I.P.G."/>
        </authorList>
    </citation>
    <scope>NUCLEOTIDE SEQUENCE [LARGE SCALE GENOMIC DNA]</scope>
    <source>
        <strain evidence="7 8">2017H2G3</strain>
    </source>
</reference>
<dbReference type="SUPFAM" id="SSF50447">
    <property type="entry name" value="Translation proteins"/>
    <property type="match status" value="1"/>
</dbReference>
<dbReference type="Gene3D" id="3.30.980.10">
    <property type="entry name" value="Threonyl-trna Synthetase, Chain A, domain 2"/>
    <property type="match status" value="1"/>
</dbReference>
<dbReference type="GO" id="GO:0006419">
    <property type="term" value="P:alanyl-tRNA aminoacylation"/>
    <property type="evidence" value="ECO:0007669"/>
    <property type="project" value="InterPro"/>
</dbReference>
<dbReference type="GO" id="GO:0004813">
    <property type="term" value="F:alanine-tRNA ligase activity"/>
    <property type="evidence" value="ECO:0007669"/>
    <property type="project" value="InterPro"/>
</dbReference>
<feature type="coiled-coil region" evidence="5">
    <location>
        <begin position="256"/>
        <end position="290"/>
    </location>
</feature>
<dbReference type="GO" id="GO:0002161">
    <property type="term" value="F:aminoacyl-tRNA deacylase activity"/>
    <property type="evidence" value="ECO:0007669"/>
    <property type="project" value="UniProtKB-ARBA"/>
</dbReference>
<dbReference type="SMART" id="SM00863">
    <property type="entry name" value="tRNA_SAD"/>
    <property type="match status" value="1"/>
</dbReference>
<dbReference type="PROSITE" id="PS50860">
    <property type="entry name" value="AA_TRNA_LIGASE_II_ALA"/>
    <property type="match status" value="1"/>
</dbReference>
<organism evidence="7 8">
    <name type="scientific">Cytobacillus praedii</name>
    <dbReference type="NCBI Taxonomy" id="1742358"/>
    <lineage>
        <taxon>Bacteria</taxon>
        <taxon>Bacillati</taxon>
        <taxon>Bacillota</taxon>
        <taxon>Bacilli</taxon>
        <taxon>Bacillales</taxon>
        <taxon>Bacillaceae</taxon>
        <taxon>Cytobacillus</taxon>
    </lineage>
</organism>
<proteinExistence type="predicted"/>
<feature type="domain" description="Alanyl-transfer RNA synthetases family profile" evidence="6">
    <location>
        <begin position="1"/>
        <end position="240"/>
    </location>
</feature>
<dbReference type="InterPro" id="IPR012947">
    <property type="entry name" value="tRNA_SAD"/>
</dbReference>
<dbReference type="EMBL" id="SJTH01000014">
    <property type="protein sequence ID" value="TCJ03682.1"/>
    <property type="molecule type" value="Genomic_DNA"/>
</dbReference>
<comment type="caution">
    <text evidence="7">The sequence shown here is derived from an EMBL/GenBank/DDBJ whole genome shotgun (WGS) entry which is preliminary data.</text>
</comment>
<evidence type="ECO:0000256" key="2">
    <source>
        <dbReference type="ARBA" id="ARBA00004496"/>
    </source>
</evidence>
<dbReference type="GO" id="GO:0005524">
    <property type="term" value="F:ATP binding"/>
    <property type="evidence" value="ECO:0007669"/>
    <property type="project" value="InterPro"/>
</dbReference>
<dbReference type="AlphaFoldDB" id="A0A4R1ATT5"/>
<dbReference type="GO" id="GO:0005737">
    <property type="term" value="C:cytoplasm"/>
    <property type="evidence" value="ECO:0007669"/>
    <property type="project" value="UniProtKB-SubCell"/>
</dbReference>
<dbReference type="GO" id="GO:0046872">
    <property type="term" value="F:metal ion binding"/>
    <property type="evidence" value="ECO:0007669"/>
    <property type="project" value="UniProtKB-KW"/>
</dbReference>
<evidence type="ECO:0000256" key="5">
    <source>
        <dbReference type="SAM" id="Coils"/>
    </source>
</evidence>
<dbReference type="InterPro" id="IPR018165">
    <property type="entry name" value="Ala-tRNA-synth_IIc_core"/>
</dbReference>
<keyword evidence="3" id="KW-0479">Metal-binding</keyword>
<dbReference type="Proteomes" id="UP000293846">
    <property type="component" value="Unassembled WGS sequence"/>
</dbReference>
<dbReference type="GO" id="GO:0003676">
    <property type="term" value="F:nucleic acid binding"/>
    <property type="evidence" value="ECO:0007669"/>
    <property type="project" value="InterPro"/>
</dbReference>